<dbReference type="RefSeq" id="WP_205003866.1">
    <property type="nucleotide sequence ID" value="NZ_JAFBER010000014.1"/>
</dbReference>
<dbReference type="PANTHER" id="PTHR11358">
    <property type="entry name" value="ARGINASE/AGMATINASE"/>
    <property type="match status" value="1"/>
</dbReference>
<evidence type="ECO:0000313" key="2">
    <source>
        <dbReference type="EMBL" id="MBM7645962.1"/>
    </source>
</evidence>
<dbReference type="Gene3D" id="3.40.800.10">
    <property type="entry name" value="Ureohydrolase domain"/>
    <property type="match status" value="1"/>
</dbReference>
<name>A0ABS2Q0Z1_9BACL</name>
<dbReference type="SUPFAM" id="SSF52768">
    <property type="entry name" value="Arginase/deacetylase"/>
    <property type="match status" value="1"/>
</dbReference>
<dbReference type="InterPro" id="IPR023696">
    <property type="entry name" value="Ureohydrolase_dom_sf"/>
</dbReference>
<dbReference type="Proteomes" id="UP000808914">
    <property type="component" value="Unassembled WGS sequence"/>
</dbReference>
<sequence>MGLLHHGITILNFDGSYIAQDRLCHDFPHNWIDLYNIKHTNLYCEENSFNQIKNAIKTRTQKGITLIGNGNYHYVSYALLSEIQEPFTLILLDHHTDLMEGSIPSILSCGSWVYHSALNLPYLQKAIIIGPDTSNPFNLPTQLKKKIHIISNEHFTPTLMKEILLQIQTDLVYISIDKDILDSLYAETNWDQGHMALTDLIQMMISIITHKHVCGIDICGEWPVSPEDAFCPKKQAIIYKNEQANRKILEALLDSKCCDHVPLQI</sequence>
<evidence type="ECO:0000256" key="1">
    <source>
        <dbReference type="PROSITE-ProRule" id="PRU00742"/>
    </source>
</evidence>
<dbReference type="EMBL" id="JAFBER010000014">
    <property type="protein sequence ID" value="MBM7645962.1"/>
    <property type="molecule type" value="Genomic_DNA"/>
</dbReference>
<gene>
    <name evidence="2" type="ORF">JOD45_002187</name>
</gene>
<dbReference type="PANTHER" id="PTHR11358:SF41">
    <property type="entry name" value="ARGINASE"/>
    <property type="match status" value="1"/>
</dbReference>
<protein>
    <submittedName>
        <fullName evidence="2">Arginase family enzyme</fullName>
    </submittedName>
</protein>
<dbReference type="Pfam" id="PF00491">
    <property type="entry name" value="Arginase"/>
    <property type="match status" value="1"/>
</dbReference>
<reference evidence="2 3" key="1">
    <citation type="submission" date="2021-01" db="EMBL/GenBank/DDBJ databases">
        <title>Genomic Encyclopedia of Type Strains, Phase IV (KMG-IV): sequencing the most valuable type-strain genomes for metagenomic binning, comparative biology and taxonomic classification.</title>
        <authorList>
            <person name="Goeker M."/>
        </authorList>
    </citation>
    <scope>NUCLEOTIDE SEQUENCE [LARGE SCALE GENOMIC DNA]</scope>
    <source>
        <strain evidence="2 3">DSM 28236</strain>
    </source>
</reference>
<proteinExistence type="inferred from homology"/>
<organism evidence="2 3">
    <name type="scientific">Scopulibacillus daqui</name>
    <dbReference type="NCBI Taxonomy" id="1469162"/>
    <lineage>
        <taxon>Bacteria</taxon>
        <taxon>Bacillati</taxon>
        <taxon>Bacillota</taxon>
        <taxon>Bacilli</taxon>
        <taxon>Bacillales</taxon>
        <taxon>Sporolactobacillaceae</taxon>
        <taxon>Scopulibacillus</taxon>
    </lineage>
</organism>
<comment type="caution">
    <text evidence="2">The sequence shown here is derived from an EMBL/GenBank/DDBJ whole genome shotgun (WGS) entry which is preliminary data.</text>
</comment>
<accession>A0ABS2Q0Z1</accession>
<dbReference type="InterPro" id="IPR006035">
    <property type="entry name" value="Ureohydrolase"/>
</dbReference>
<comment type="similarity">
    <text evidence="1">Belongs to the arginase family.</text>
</comment>
<keyword evidence="3" id="KW-1185">Reference proteome</keyword>
<dbReference type="PROSITE" id="PS51409">
    <property type="entry name" value="ARGINASE_2"/>
    <property type="match status" value="1"/>
</dbReference>
<evidence type="ECO:0000313" key="3">
    <source>
        <dbReference type="Proteomes" id="UP000808914"/>
    </source>
</evidence>